<sequence length="116" mass="12924">MECTEGQLSLQSILLLFLSFSADLSPKTLHNLFLRLAQKCHLPSSVASQLTADQQLVWSPLMPLRVARFSLADGRSVRLLSARSLKLECGVASEGDHSMSKAKERDRAMRKRSLLQ</sequence>
<feature type="compositionally biased region" description="Basic and acidic residues" evidence="1">
    <location>
        <begin position="94"/>
        <end position="107"/>
    </location>
</feature>
<organism evidence="3 4">
    <name type="scientific">Goodea atripinnis</name>
    <dbReference type="NCBI Taxonomy" id="208336"/>
    <lineage>
        <taxon>Eukaryota</taxon>
        <taxon>Metazoa</taxon>
        <taxon>Chordata</taxon>
        <taxon>Craniata</taxon>
        <taxon>Vertebrata</taxon>
        <taxon>Euteleostomi</taxon>
        <taxon>Actinopterygii</taxon>
        <taxon>Neopterygii</taxon>
        <taxon>Teleostei</taxon>
        <taxon>Neoteleostei</taxon>
        <taxon>Acanthomorphata</taxon>
        <taxon>Ovalentaria</taxon>
        <taxon>Atherinomorphae</taxon>
        <taxon>Cyprinodontiformes</taxon>
        <taxon>Goodeidae</taxon>
        <taxon>Goodea</taxon>
    </lineage>
</organism>
<accession>A0ABV0P747</accession>
<evidence type="ECO:0000256" key="2">
    <source>
        <dbReference type="SAM" id="SignalP"/>
    </source>
</evidence>
<name>A0ABV0P747_9TELE</name>
<dbReference type="EMBL" id="JAHRIO010062371">
    <property type="protein sequence ID" value="MEQ2179266.1"/>
    <property type="molecule type" value="Genomic_DNA"/>
</dbReference>
<feature type="signal peptide" evidence="2">
    <location>
        <begin position="1"/>
        <end position="26"/>
    </location>
</feature>
<evidence type="ECO:0000313" key="4">
    <source>
        <dbReference type="Proteomes" id="UP001476798"/>
    </source>
</evidence>
<gene>
    <name evidence="3" type="ORF">GOODEAATRI_022921</name>
</gene>
<comment type="caution">
    <text evidence="3">The sequence shown here is derived from an EMBL/GenBank/DDBJ whole genome shotgun (WGS) entry which is preliminary data.</text>
</comment>
<feature type="chain" id="PRO_5046356650" description="Secreted protein" evidence="2">
    <location>
        <begin position="27"/>
        <end position="116"/>
    </location>
</feature>
<dbReference type="Proteomes" id="UP001476798">
    <property type="component" value="Unassembled WGS sequence"/>
</dbReference>
<keyword evidence="4" id="KW-1185">Reference proteome</keyword>
<evidence type="ECO:0008006" key="5">
    <source>
        <dbReference type="Google" id="ProtNLM"/>
    </source>
</evidence>
<protein>
    <recommendedName>
        <fullName evidence="5">Secreted protein</fullName>
    </recommendedName>
</protein>
<evidence type="ECO:0000313" key="3">
    <source>
        <dbReference type="EMBL" id="MEQ2179266.1"/>
    </source>
</evidence>
<keyword evidence="2" id="KW-0732">Signal</keyword>
<evidence type="ECO:0000256" key="1">
    <source>
        <dbReference type="SAM" id="MobiDB-lite"/>
    </source>
</evidence>
<feature type="region of interest" description="Disordered" evidence="1">
    <location>
        <begin position="94"/>
        <end position="116"/>
    </location>
</feature>
<proteinExistence type="predicted"/>
<reference evidence="3 4" key="1">
    <citation type="submission" date="2021-06" db="EMBL/GenBank/DDBJ databases">
        <authorList>
            <person name="Palmer J.M."/>
        </authorList>
    </citation>
    <scope>NUCLEOTIDE SEQUENCE [LARGE SCALE GENOMIC DNA]</scope>
    <source>
        <strain evidence="3 4">GA_2019</strain>
        <tissue evidence="3">Muscle</tissue>
    </source>
</reference>